<dbReference type="Proteomes" id="UP000468531">
    <property type="component" value="Unassembled WGS sequence"/>
</dbReference>
<evidence type="ECO:0000313" key="2">
    <source>
        <dbReference type="EMBL" id="NEV02119.1"/>
    </source>
</evidence>
<gene>
    <name evidence="2" type="ORF">FNJ47_41865</name>
</gene>
<dbReference type="RefSeq" id="WP_163162003.1">
    <property type="nucleotide sequence ID" value="NZ_VKHP01000312.1"/>
</dbReference>
<evidence type="ECO:0000313" key="3">
    <source>
        <dbReference type="Proteomes" id="UP000468531"/>
    </source>
</evidence>
<sequence length="322" mass="34595">MKPICRSGALLIVPMLWAQSAGAHGIAGNRYFAGTMTIDDPAVADELILPNFNYLGFPAQGSDVVENRINGAFARLLTPSLAFTVDSSWVHQNWPTGRTLGFDKTNIGLKYEAYRDNRHEMLVSIGLAWGIGHSGAVAIGADAPDTIQPGIFFGKGFGDLPDSLSWMRPFAVTAAVVDEVPIGSGGMALAPNPVTGRFDTVLSPAVETLHWGFSVQYSTLYLTKRFDGGPPKDEPLNQLVPLVEFRFDSPRGQTTAATANPGFAYVAVTWQVEAEAIIPLNRAGGTGPGFRAQLLLFLDDLVPSLFGKPLLTDRPAHSQIAW</sequence>
<dbReference type="EMBL" id="VKHP01000312">
    <property type="protein sequence ID" value="NEV02119.1"/>
    <property type="molecule type" value="Genomic_DNA"/>
</dbReference>
<feature type="chain" id="PRO_5027034920" description="Transporter" evidence="1">
    <location>
        <begin position="24"/>
        <end position="322"/>
    </location>
</feature>
<feature type="signal peptide" evidence="1">
    <location>
        <begin position="1"/>
        <end position="23"/>
    </location>
</feature>
<proteinExistence type="predicted"/>
<organism evidence="2 3">
    <name type="scientific">Bradyrhizobium uaiense</name>
    <dbReference type="NCBI Taxonomy" id="2594946"/>
    <lineage>
        <taxon>Bacteria</taxon>
        <taxon>Pseudomonadati</taxon>
        <taxon>Pseudomonadota</taxon>
        <taxon>Alphaproteobacteria</taxon>
        <taxon>Hyphomicrobiales</taxon>
        <taxon>Nitrobacteraceae</taxon>
        <taxon>Bradyrhizobium</taxon>
    </lineage>
</organism>
<keyword evidence="3" id="KW-1185">Reference proteome</keyword>
<comment type="caution">
    <text evidence="2">The sequence shown here is derived from an EMBL/GenBank/DDBJ whole genome shotgun (WGS) entry which is preliminary data.</text>
</comment>
<evidence type="ECO:0000256" key="1">
    <source>
        <dbReference type="SAM" id="SignalP"/>
    </source>
</evidence>
<protein>
    <recommendedName>
        <fullName evidence="4">Transporter</fullName>
    </recommendedName>
</protein>
<reference evidence="2 3" key="1">
    <citation type="journal article" date="2020" name="Arch. Microbiol.">
        <title>Bradyrhizobium uaiense sp. nov., a new highly efficient cowpea symbiont.</title>
        <authorList>
            <person name="Cabral Michel D."/>
            <person name="Azarias Guimaraes A."/>
            <person name="Martins da Costa E."/>
            <person name="Soares de Carvalho T."/>
            <person name="Balsanelli E."/>
            <person name="Willems A."/>
            <person name="Maltempi de Souza E."/>
            <person name="de Souza Moreira F.M."/>
        </authorList>
    </citation>
    <scope>NUCLEOTIDE SEQUENCE [LARGE SCALE GENOMIC DNA]</scope>
    <source>
        <strain evidence="2 3">UFLA 03-164</strain>
    </source>
</reference>
<name>A0A6P1BUZ2_9BRAD</name>
<accession>A0A6P1BUZ2</accession>
<dbReference type="AlphaFoldDB" id="A0A6P1BUZ2"/>
<keyword evidence="1" id="KW-0732">Signal</keyword>
<evidence type="ECO:0008006" key="4">
    <source>
        <dbReference type="Google" id="ProtNLM"/>
    </source>
</evidence>